<dbReference type="InterPro" id="IPR045063">
    <property type="entry name" value="Dynamin_N"/>
</dbReference>
<dbReference type="GO" id="GO:0003924">
    <property type="term" value="F:GTPase activity"/>
    <property type="evidence" value="ECO:0007669"/>
    <property type="project" value="InterPro"/>
</dbReference>
<evidence type="ECO:0000313" key="9">
    <source>
        <dbReference type="Proteomes" id="UP001165427"/>
    </source>
</evidence>
<reference evidence="8" key="1">
    <citation type="submission" date="2022-04" db="EMBL/GenBank/DDBJ databases">
        <title>Desulfatitalea alkaliphila sp. nov., a novel anaerobic sulfate-reducing bacterium isolated from terrestrial mud volcano, Taman Peninsula, Russia.</title>
        <authorList>
            <person name="Khomyakova M.A."/>
            <person name="Merkel A.Y."/>
            <person name="Slobodkin A.I."/>
        </authorList>
    </citation>
    <scope>NUCLEOTIDE SEQUENCE</scope>
    <source>
        <strain evidence="8">M08but</strain>
    </source>
</reference>
<keyword evidence="9" id="KW-1185">Reference proteome</keyword>
<dbReference type="Gene3D" id="3.40.50.300">
    <property type="entry name" value="P-loop containing nucleotide triphosphate hydrolases"/>
    <property type="match status" value="2"/>
</dbReference>
<evidence type="ECO:0000256" key="5">
    <source>
        <dbReference type="ARBA" id="ARBA00023136"/>
    </source>
</evidence>
<sequence length="757" mass="85658">MDRYQQYRETVLAINAEVKTLLRQSAGVLNGGGAAFNQWESTCDTIARQLNDHVVRIAVVGAIKSGKSTLVNALLQGDYLKRGAGVVTSIVTRLRQGEALQAKLYFKSWDEVNAEVQQALVLFPTDAWRSREQAFDIRRGQDRRDLQSALDALDSELRIVHDSLNANGVLLASYLKGYDQVQAFIADEGTTRSFDGNRFADHRDFVGNDALAVFLRDIELAVPGDVLAPNMEMADCQGSDSPNPLHLAMIQDYLLKAHLVLYVISSRTGLRQADIRFLSIIKRMGIAGNMLFVVNCDLNEHEGMADLKALVQRIREELSMMVPDPQPFVLSALYALFDKITATLPPKDQERLNQWRKAETLSAYSTDELRRLRTVLDHKLTRERSALLLQNQLARIAVTLNGLRQWLQLNRDLLRRDTGDARDMAERLQIHQDRMSRVEAMIQSTLDGAIAKISRELKAEVDRFFDPRSGALLRQVLAFVRDYRVDLANCRERLAASGFTHTLYWVFQELKQALDGLMAEKINPEIVGFVQQREKELQEQLHLVAEPYEAMVRDALARYEEALEQFGLNPMTNQWTFDGALDLASIKNDMALSLPPAAATMRYSAAIKTEAVMRLGFYALVRVLRKVLKKSSPDDPVEGIQALKDGVRRMKRETERAVIAHFKDYKENLKFQYIQPMTRVVGNRLYDLLTQQFTTYVGDVQQLAAAVEAGRSDKALVEGRLADIEQTMNHLRDRLASLRDKIDLLMNEDFPTTEATA</sequence>
<feature type="coiled-coil region" evidence="6">
    <location>
        <begin position="714"/>
        <end position="748"/>
    </location>
</feature>
<name>A0AA41R4F3_9BACT</name>
<dbReference type="EMBL" id="JALJRB010000007">
    <property type="protein sequence ID" value="MCJ8500606.1"/>
    <property type="molecule type" value="Genomic_DNA"/>
</dbReference>
<gene>
    <name evidence="8" type="ORF">MRX98_08490</name>
</gene>
<dbReference type="PANTHER" id="PTHR10465:SF0">
    <property type="entry name" value="SARCALUMENIN"/>
    <property type="match status" value="1"/>
</dbReference>
<feature type="domain" description="Dynamin N-terminal" evidence="7">
    <location>
        <begin position="57"/>
        <end position="279"/>
    </location>
</feature>
<dbReference type="InterPro" id="IPR027094">
    <property type="entry name" value="Mitofusin_fam"/>
</dbReference>
<accession>A0AA41R4F3</accession>
<dbReference type="SUPFAM" id="SSF52540">
    <property type="entry name" value="P-loop containing nucleoside triphosphate hydrolases"/>
    <property type="match status" value="1"/>
</dbReference>
<keyword evidence="5" id="KW-0472">Membrane</keyword>
<dbReference type="RefSeq" id="WP_246905471.1">
    <property type="nucleotide sequence ID" value="NZ_JALJRB010000007.1"/>
</dbReference>
<dbReference type="GO" id="GO:0008053">
    <property type="term" value="P:mitochondrial fusion"/>
    <property type="evidence" value="ECO:0007669"/>
    <property type="project" value="TreeGrafter"/>
</dbReference>
<evidence type="ECO:0000256" key="1">
    <source>
        <dbReference type="ARBA" id="ARBA00004370"/>
    </source>
</evidence>
<dbReference type="InterPro" id="IPR027417">
    <property type="entry name" value="P-loop_NTPase"/>
</dbReference>
<keyword evidence="6" id="KW-0175">Coiled coil</keyword>
<protein>
    <submittedName>
        <fullName evidence="8">Dynamin family protein</fullName>
    </submittedName>
</protein>
<proteinExistence type="predicted"/>
<keyword evidence="3" id="KW-0378">Hydrolase</keyword>
<evidence type="ECO:0000256" key="2">
    <source>
        <dbReference type="ARBA" id="ARBA00022741"/>
    </source>
</evidence>
<organism evidence="8 9">
    <name type="scientific">Desulfatitalea alkaliphila</name>
    <dbReference type="NCBI Taxonomy" id="2929485"/>
    <lineage>
        <taxon>Bacteria</taxon>
        <taxon>Pseudomonadati</taxon>
        <taxon>Thermodesulfobacteriota</taxon>
        <taxon>Desulfobacteria</taxon>
        <taxon>Desulfobacterales</taxon>
        <taxon>Desulfosarcinaceae</taxon>
        <taxon>Desulfatitalea</taxon>
    </lineage>
</organism>
<evidence type="ECO:0000256" key="3">
    <source>
        <dbReference type="ARBA" id="ARBA00022801"/>
    </source>
</evidence>
<evidence type="ECO:0000256" key="4">
    <source>
        <dbReference type="ARBA" id="ARBA00023134"/>
    </source>
</evidence>
<dbReference type="GO" id="GO:0016020">
    <property type="term" value="C:membrane"/>
    <property type="evidence" value="ECO:0007669"/>
    <property type="project" value="UniProtKB-SubCell"/>
</dbReference>
<keyword evidence="4" id="KW-0342">GTP-binding</keyword>
<dbReference type="Pfam" id="PF00350">
    <property type="entry name" value="Dynamin_N"/>
    <property type="match status" value="1"/>
</dbReference>
<dbReference type="Proteomes" id="UP001165427">
    <property type="component" value="Unassembled WGS sequence"/>
</dbReference>
<comment type="caution">
    <text evidence="8">The sequence shown here is derived from an EMBL/GenBank/DDBJ whole genome shotgun (WGS) entry which is preliminary data.</text>
</comment>
<evidence type="ECO:0000313" key="8">
    <source>
        <dbReference type="EMBL" id="MCJ8500606.1"/>
    </source>
</evidence>
<evidence type="ECO:0000256" key="6">
    <source>
        <dbReference type="SAM" id="Coils"/>
    </source>
</evidence>
<dbReference type="AlphaFoldDB" id="A0AA41R4F3"/>
<dbReference type="PANTHER" id="PTHR10465">
    <property type="entry name" value="TRANSMEMBRANE GTPASE FZO1"/>
    <property type="match status" value="1"/>
</dbReference>
<evidence type="ECO:0000259" key="7">
    <source>
        <dbReference type="Pfam" id="PF00350"/>
    </source>
</evidence>
<comment type="subcellular location">
    <subcellularLocation>
        <location evidence="1">Membrane</location>
    </subcellularLocation>
</comment>
<keyword evidence="2" id="KW-0547">Nucleotide-binding</keyword>
<dbReference type="GO" id="GO:0005525">
    <property type="term" value="F:GTP binding"/>
    <property type="evidence" value="ECO:0007669"/>
    <property type="project" value="UniProtKB-KW"/>
</dbReference>